<comment type="caution">
    <text evidence="10">The sequence shown here is derived from an EMBL/GenBank/DDBJ whole genome shotgun (WGS) entry which is preliminary data.</text>
</comment>
<organism evidence="10 11">
    <name type="scientific">Fictibacillus iocasae</name>
    <dbReference type="NCBI Taxonomy" id="2715437"/>
    <lineage>
        <taxon>Bacteria</taxon>
        <taxon>Bacillati</taxon>
        <taxon>Bacillota</taxon>
        <taxon>Bacilli</taxon>
        <taxon>Bacillales</taxon>
        <taxon>Fictibacillaceae</taxon>
        <taxon>Fictibacillus</taxon>
    </lineage>
</organism>
<evidence type="ECO:0000256" key="5">
    <source>
        <dbReference type="ARBA" id="ARBA00022525"/>
    </source>
</evidence>
<dbReference type="InterPro" id="IPR001444">
    <property type="entry name" value="Flag_bb_rod_N"/>
</dbReference>
<evidence type="ECO:0000256" key="4">
    <source>
        <dbReference type="ARBA" id="ARBA00016244"/>
    </source>
</evidence>
<feature type="domain" description="Flagellar basal body rod protein N-terminal" evidence="7">
    <location>
        <begin position="8"/>
        <end position="37"/>
    </location>
</feature>
<keyword evidence="11" id="KW-1185">Reference proteome</keyword>
<evidence type="ECO:0000313" key="11">
    <source>
        <dbReference type="Proteomes" id="UP001596549"/>
    </source>
</evidence>
<gene>
    <name evidence="10" type="primary">flgK</name>
    <name evidence="10" type="ORF">ACFQPF_15430</name>
</gene>
<comment type="subcellular location">
    <subcellularLocation>
        <location evidence="1">Bacterial flagellum</location>
    </subcellularLocation>
    <subcellularLocation>
        <location evidence="2">Secreted</location>
    </subcellularLocation>
</comment>
<protein>
    <recommendedName>
        <fullName evidence="4">Flagellar hook-associated protein 1</fullName>
    </recommendedName>
</protein>
<evidence type="ECO:0000313" key="10">
    <source>
        <dbReference type="EMBL" id="MFC7373031.1"/>
    </source>
</evidence>
<dbReference type="InterPro" id="IPR053927">
    <property type="entry name" value="FlgK_helical"/>
</dbReference>
<evidence type="ECO:0000259" key="9">
    <source>
        <dbReference type="Pfam" id="PF22638"/>
    </source>
</evidence>
<dbReference type="PANTHER" id="PTHR30033:SF1">
    <property type="entry name" value="FLAGELLAR HOOK-ASSOCIATED PROTEIN 1"/>
    <property type="match status" value="1"/>
</dbReference>
<dbReference type="RefSeq" id="WP_379750598.1">
    <property type="nucleotide sequence ID" value="NZ_JBHTCP010000049.1"/>
</dbReference>
<comment type="similarity">
    <text evidence="3">Belongs to the flagella basal body rod proteins family.</text>
</comment>
<dbReference type="InterPro" id="IPR002371">
    <property type="entry name" value="FlgK"/>
</dbReference>
<feature type="domain" description="Flagellar basal-body/hook protein C-terminal" evidence="8">
    <location>
        <begin position="449"/>
        <end position="488"/>
    </location>
</feature>
<feature type="domain" description="Flagellar hook-associated protein FlgK helical" evidence="9">
    <location>
        <begin position="102"/>
        <end position="349"/>
    </location>
</feature>
<dbReference type="InterPro" id="IPR010930">
    <property type="entry name" value="Flg_bb/hook_C_dom"/>
</dbReference>
<evidence type="ECO:0000256" key="2">
    <source>
        <dbReference type="ARBA" id="ARBA00004613"/>
    </source>
</evidence>
<keyword evidence="10" id="KW-0966">Cell projection</keyword>
<accession>A0ABW2NU01</accession>
<sequence length="495" mass="53752">MRSTFHGLETARRGMVTQQSALQTTGHNIANANTPGFSRQRVNFVQTEPYPPASMNRPGIPGQMGTGVQAGSVQRVREGFLDVQYRGENNKFGYWNAKSEALEKMEDIMNEPSENGLSKTLDRFWQSLQDLSVHPDDSGARSVVRQRGIAVAETFNYLSNSLSSIKSDIESQVDITVKEINSLTTQINNINKQISEIEPHGYLPNDLYDERDSLVDRLSELATIKVTTTASGGLASPMAAGKYTVELIAKDGTTSLGKLVDGVALTSVDMSYTKDATGKINQFSIGTPAVPLTSTDVGGKLAGLKDAFNTTYPKMIDDLDKLAHDFAVEFNRVHRTGHTLNNTQNVDFFALKSAVITIPKDTTQTAGFASQLKIHDDIKNDLKNIAAGNTTAAGDGNNALALTEVKNTTKLKSTYEGMIGGMAVEAQEAVRLTNNSDVLKSAVESRRQSVSGVSIDEEMTNMIQFQHAYNAAARNITVVDEMLDKIINSMGLVGR</sequence>
<evidence type="ECO:0000256" key="3">
    <source>
        <dbReference type="ARBA" id="ARBA00009677"/>
    </source>
</evidence>
<evidence type="ECO:0000259" key="8">
    <source>
        <dbReference type="Pfam" id="PF06429"/>
    </source>
</evidence>
<keyword evidence="10" id="KW-0282">Flagellum</keyword>
<dbReference type="PANTHER" id="PTHR30033">
    <property type="entry name" value="FLAGELLAR HOOK-ASSOCIATED PROTEIN 1"/>
    <property type="match status" value="1"/>
</dbReference>
<evidence type="ECO:0000259" key="7">
    <source>
        <dbReference type="Pfam" id="PF00460"/>
    </source>
</evidence>
<dbReference type="SUPFAM" id="SSF64518">
    <property type="entry name" value="Phase 1 flagellin"/>
    <property type="match status" value="1"/>
</dbReference>
<evidence type="ECO:0000256" key="6">
    <source>
        <dbReference type="ARBA" id="ARBA00023143"/>
    </source>
</evidence>
<dbReference type="Pfam" id="PF00460">
    <property type="entry name" value="Flg_bb_rod"/>
    <property type="match status" value="1"/>
</dbReference>
<dbReference type="Pfam" id="PF06429">
    <property type="entry name" value="Flg_bbr_C"/>
    <property type="match status" value="1"/>
</dbReference>
<dbReference type="Proteomes" id="UP001596549">
    <property type="component" value="Unassembled WGS sequence"/>
</dbReference>
<dbReference type="NCBIfam" id="TIGR02492">
    <property type="entry name" value="flgK_ends"/>
    <property type="match status" value="1"/>
</dbReference>
<name>A0ABW2NU01_9BACL</name>
<dbReference type="EMBL" id="JBHTCP010000049">
    <property type="protein sequence ID" value="MFC7373031.1"/>
    <property type="molecule type" value="Genomic_DNA"/>
</dbReference>
<keyword evidence="10" id="KW-0969">Cilium</keyword>
<dbReference type="Pfam" id="PF22638">
    <property type="entry name" value="FlgK_D1"/>
    <property type="match status" value="1"/>
</dbReference>
<proteinExistence type="inferred from homology"/>
<keyword evidence="5" id="KW-0964">Secreted</keyword>
<evidence type="ECO:0000256" key="1">
    <source>
        <dbReference type="ARBA" id="ARBA00004365"/>
    </source>
</evidence>
<keyword evidence="6" id="KW-0975">Bacterial flagellum</keyword>
<reference evidence="11" key="1">
    <citation type="journal article" date="2019" name="Int. J. Syst. Evol. Microbiol.">
        <title>The Global Catalogue of Microorganisms (GCM) 10K type strain sequencing project: providing services to taxonomists for standard genome sequencing and annotation.</title>
        <authorList>
            <consortium name="The Broad Institute Genomics Platform"/>
            <consortium name="The Broad Institute Genome Sequencing Center for Infectious Disease"/>
            <person name="Wu L."/>
            <person name="Ma J."/>
        </authorList>
    </citation>
    <scope>NUCLEOTIDE SEQUENCE [LARGE SCALE GENOMIC DNA]</scope>
    <source>
        <strain evidence="11">NBRC 106396</strain>
    </source>
</reference>